<reference evidence="1" key="1">
    <citation type="journal article" date="2015" name="Nature">
        <title>Complex archaea that bridge the gap between prokaryotes and eukaryotes.</title>
        <authorList>
            <person name="Spang A."/>
            <person name="Saw J.H."/>
            <person name="Jorgensen S.L."/>
            <person name="Zaremba-Niedzwiedzka K."/>
            <person name="Martijn J."/>
            <person name="Lind A.E."/>
            <person name="van Eijk R."/>
            <person name="Schleper C."/>
            <person name="Guy L."/>
            <person name="Ettema T.J."/>
        </authorList>
    </citation>
    <scope>NUCLEOTIDE SEQUENCE</scope>
</reference>
<comment type="caution">
    <text evidence="1">The sequence shown here is derived from an EMBL/GenBank/DDBJ whole genome shotgun (WGS) entry which is preliminary data.</text>
</comment>
<dbReference type="EMBL" id="LAZR01018587">
    <property type="protein sequence ID" value="KKL95824.1"/>
    <property type="molecule type" value="Genomic_DNA"/>
</dbReference>
<accession>A0A0F9GAE9</accession>
<protein>
    <submittedName>
        <fullName evidence="1">Uncharacterized protein</fullName>
    </submittedName>
</protein>
<dbReference type="AlphaFoldDB" id="A0A0F9GAE9"/>
<gene>
    <name evidence="1" type="ORF">LCGC14_1850650</name>
</gene>
<proteinExistence type="predicted"/>
<organism evidence="1">
    <name type="scientific">marine sediment metagenome</name>
    <dbReference type="NCBI Taxonomy" id="412755"/>
    <lineage>
        <taxon>unclassified sequences</taxon>
        <taxon>metagenomes</taxon>
        <taxon>ecological metagenomes</taxon>
    </lineage>
</organism>
<feature type="non-terminal residue" evidence="1">
    <location>
        <position position="28"/>
    </location>
</feature>
<evidence type="ECO:0000313" key="1">
    <source>
        <dbReference type="EMBL" id="KKL95824.1"/>
    </source>
</evidence>
<sequence length="28" mass="2913">MSRISVVLLIWAFVLAAGLFFAGTSDGA</sequence>
<name>A0A0F9GAE9_9ZZZZ</name>